<dbReference type="EMBL" id="JAROCY010000003">
    <property type="protein sequence ID" value="MDF8332257.1"/>
    <property type="molecule type" value="Genomic_DNA"/>
</dbReference>
<evidence type="ECO:0000313" key="1">
    <source>
        <dbReference type="EMBL" id="MDF8332257.1"/>
    </source>
</evidence>
<proteinExistence type="predicted"/>
<gene>
    <name evidence="1" type="ORF">POM99_03515</name>
</gene>
<dbReference type="SUPFAM" id="SSF52172">
    <property type="entry name" value="CheY-like"/>
    <property type="match status" value="1"/>
</dbReference>
<organism evidence="1 2">
    <name type="scientific">Novosphingobium cyanobacteriorum</name>
    <dbReference type="NCBI Taxonomy" id="3024215"/>
    <lineage>
        <taxon>Bacteria</taxon>
        <taxon>Pseudomonadati</taxon>
        <taxon>Pseudomonadota</taxon>
        <taxon>Alphaproteobacteria</taxon>
        <taxon>Sphingomonadales</taxon>
        <taxon>Sphingomonadaceae</taxon>
        <taxon>Novosphingobium</taxon>
    </lineage>
</organism>
<dbReference type="Gene3D" id="3.40.50.2300">
    <property type="match status" value="1"/>
</dbReference>
<protein>
    <submittedName>
        <fullName evidence="1">Response regulator</fullName>
    </submittedName>
</protein>
<dbReference type="Proteomes" id="UP001222770">
    <property type="component" value="Unassembled WGS sequence"/>
</dbReference>
<reference evidence="1 2" key="1">
    <citation type="submission" date="2023-03" db="EMBL/GenBank/DDBJ databases">
        <title>Novosphingobium cyanobacteriorum sp. nov., isolated from a eutrophic reservoir during the Microcystis bloom period.</title>
        <authorList>
            <person name="Kang M."/>
            <person name="Le V."/>
            <person name="Ko S.-R."/>
            <person name="Lee S.-A."/>
            <person name="Ahn C.-Y."/>
        </authorList>
    </citation>
    <scope>NUCLEOTIDE SEQUENCE [LARGE SCALE GENOMIC DNA]</scope>
    <source>
        <strain evidence="1 2">HBC54</strain>
    </source>
</reference>
<name>A0ABT6CEA6_9SPHN</name>
<keyword evidence="2" id="KW-1185">Reference proteome</keyword>
<evidence type="ECO:0000313" key="2">
    <source>
        <dbReference type="Proteomes" id="UP001222770"/>
    </source>
</evidence>
<sequence length="116" mass="12238">MLDDEPLILLDLEFAVEDAGCIPLTALALDEALTIVRDEAIAAAILDVSLGKGQTCEPVARELAARGVPYVLHTGDLDRMDEGVRRLGGLLVPKPTPAAVVVARALEGVRPDPNFA</sequence>
<comment type="caution">
    <text evidence="1">The sequence shown here is derived from an EMBL/GenBank/DDBJ whole genome shotgun (WGS) entry which is preliminary data.</text>
</comment>
<dbReference type="RefSeq" id="WP_277275423.1">
    <property type="nucleotide sequence ID" value="NZ_JAROCY010000003.1"/>
</dbReference>
<dbReference type="InterPro" id="IPR011006">
    <property type="entry name" value="CheY-like_superfamily"/>
</dbReference>
<accession>A0ABT6CEA6</accession>